<protein>
    <submittedName>
        <fullName evidence="1">Uncharacterized protein</fullName>
    </submittedName>
</protein>
<name>A0A392R259_9FABA</name>
<keyword evidence="2" id="KW-1185">Reference proteome</keyword>
<comment type="caution">
    <text evidence="1">The sequence shown here is derived from an EMBL/GenBank/DDBJ whole genome shotgun (WGS) entry which is preliminary data.</text>
</comment>
<organism evidence="1 2">
    <name type="scientific">Trifolium medium</name>
    <dbReference type="NCBI Taxonomy" id="97028"/>
    <lineage>
        <taxon>Eukaryota</taxon>
        <taxon>Viridiplantae</taxon>
        <taxon>Streptophyta</taxon>
        <taxon>Embryophyta</taxon>
        <taxon>Tracheophyta</taxon>
        <taxon>Spermatophyta</taxon>
        <taxon>Magnoliopsida</taxon>
        <taxon>eudicotyledons</taxon>
        <taxon>Gunneridae</taxon>
        <taxon>Pentapetalae</taxon>
        <taxon>rosids</taxon>
        <taxon>fabids</taxon>
        <taxon>Fabales</taxon>
        <taxon>Fabaceae</taxon>
        <taxon>Papilionoideae</taxon>
        <taxon>50 kb inversion clade</taxon>
        <taxon>NPAAA clade</taxon>
        <taxon>Hologalegina</taxon>
        <taxon>IRL clade</taxon>
        <taxon>Trifolieae</taxon>
        <taxon>Trifolium</taxon>
    </lineage>
</organism>
<dbReference type="AlphaFoldDB" id="A0A392R259"/>
<proteinExistence type="predicted"/>
<dbReference type="EMBL" id="LXQA010181188">
    <property type="protein sequence ID" value="MCI30651.1"/>
    <property type="molecule type" value="Genomic_DNA"/>
</dbReference>
<sequence>TDHVAPEVTMIDRIPNPGIVFFAINIKDPAIARAISSAEVGADRVTTWSLIESCDFTGTSILRVQLQVSVLIARIQHMVNVWICDHDQHQFEQGGSRCFVAIVRGRRLGRIVGGLALAKTVIRGRRRWISRVLAGARTNASLEMVENWDLIGM</sequence>
<dbReference type="Proteomes" id="UP000265520">
    <property type="component" value="Unassembled WGS sequence"/>
</dbReference>
<reference evidence="1 2" key="1">
    <citation type="journal article" date="2018" name="Front. Plant Sci.">
        <title>Red Clover (Trifolium pratense) and Zigzag Clover (T. medium) - A Picture of Genomic Similarities and Differences.</title>
        <authorList>
            <person name="Dluhosova J."/>
            <person name="Istvanek J."/>
            <person name="Nedelnik J."/>
            <person name="Repkova J."/>
        </authorList>
    </citation>
    <scope>NUCLEOTIDE SEQUENCE [LARGE SCALE GENOMIC DNA]</scope>
    <source>
        <strain evidence="2">cv. 10/8</strain>
        <tissue evidence="1">Leaf</tissue>
    </source>
</reference>
<accession>A0A392R259</accession>
<evidence type="ECO:0000313" key="2">
    <source>
        <dbReference type="Proteomes" id="UP000265520"/>
    </source>
</evidence>
<feature type="non-terminal residue" evidence="1">
    <location>
        <position position="1"/>
    </location>
</feature>
<evidence type="ECO:0000313" key="1">
    <source>
        <dbReference type="EMBL" id="MCI30651.1"/>
    </source>
</evidence>